<accession>A0A5C4NHH7</accession>
<feature type="domain" description="Methyltransferase" evidence="1">
    <location>
        <begin position="70"/>
        <end position="181"/>
    </location>
</feature>
<proteinExistence type="predicted"/>
<dbReference type="InterPro" id="IPR029063">
    <property type="entry name" value="SAM-dependent_MTases_sf"/>
</dbReference>
<gene>
    <name evidence="2" type="ORF">FHG71_02415</name>
</gene>
<dbReference type="SUPFAM" id="SSF53335">
    <property type="entry name" value="S-adenosyl-L-methionine-dependent methyltransferases"/>
    <property type="match status" value="1"/>
</dbReference>
<organism evidence="2 3">
    <name type="scientific">Rubellimicrobium roseum</name>
    <dbReference type="NCBI Taxonomy" id="687525"/>
    <lineage>
        <taxon>Bacteria</taxon>
        <taxon>Pseudomonadati</taxon>
        <taxon>Pseudomonadota</taxon>
        <taxon>Alphaproteobacteria</taxon>
        <taxon>Rhodobacterales</taxon>
        <taxon>Roseobacteraceae</taxon>
        <taxon>Rubellimicrobium</taxon>
    </lineage>
</organism>
<comment type="caution">
    <text evidence="2">The sequence shown here is derived from an EMBL/GenBank/DDBJ whole genome shotgun (WGS) entry which is preliminary data.</text>
</comment>
<evidence type="ECO:0000313" key="2">
    <source>
        <dbReference type="EMBL" id="TNC74073.1"/>
    </source>
</evidence>
<dbReference type="Gene3D" id="3.40.50.150">
    <property type="entry name" value="Vaccinia Virus protein VP39"/>
    <property type="match status" value="1"/>
</dbReference>
<dbReference type="PANTHER" id="PTHR42912">
    <property type="entry name" value="METHYLTRANSFERASE"/>
    <property type="match status" value="1"/>
</dbReference>
<keyword evidence="2" id="KW-0808">Transferase</keyword>
<dbReference type="CDD" id="cd02440">
    <property type="entry name" value="AdoMet_MTases"/>
    <property type="match status" value="1"/>
</dbReference>
<keyword evidence="3" id="KW-1185">Reference proteome</keyword>
<dbReference type="InterPro" id="IPR050508">
    <property type="entry name" value="Methyltransf_Superfamily"/>
</dbReference>
<dbReference type="PANTHER" id="PTHR42912:SF98">
    <property type="entry name" value="UNCHARACTERISED METHYLTRANSFERASE RV1498C"/>
    <property type="match status" value="1"/>
</dbReference>
<keyword evidence="2" id="KW-0489">Methyltransferase</keyword>
<evidence type="ECO:0000259" key="1">
    <source>
        <dbReference type="Pfam" id="PF13649"/>
    </source>
</evidence>
<protein>
    <submittedName>
        <fullName evidence="2">Methyltransferase domain-containing protein</fullName>
    </submittedName>
</protein>
<dbReference type="GO" id="GO:0008168">
    <property type="term" value="F:methyltransferase activity"/>
    <property type="evidence" value="ECO:0007669"/>
    <property type="project" value="UniProtKB-KW"/>
</dbReference>
<dbReference type="GO" id="GO:0032259">
    <property type="term" value="P:methylation"/>
    <property type="evidence" value="ECO:0007669"/>
    <property type="project" value="UniProtKB-KW"/>
</dbReference>
<evidence type="ECO:0000313" key="3">
    <source>
        <dbReference type="Proteomes" id="UP000305709"/>
    </source>
</evidence>
<dbReference type="AlphaFoldDB" id="A0A5C4NHH7"/>
<dbReference type="Proteomes" id="UP000305709">
    <property type="component" value="Unassembled WGS sequence"/>
</dbReference>
<reference evidence="2 3" key="1">
    <citation type="submission" date="2019-06" db="EMBL/GenBank/DDBJ databases">
        <authorList>
            <person name="Jiang L."/>
        </authorList>
    </citation>
    <scope>NUCLEOTIDE SEQUENCE [LARGE SCALE GENOMIC DNA]</scope>
    <source>
        <strain evidence="2 3">YIM 48858</strain>
    </source>
</reference>
<dbReference type="RefSeq" id="WP_139080036.1">
    <property type="nucleotide sequence ID" value="NZ_VDFV01000002.1"/>
</dbReference>
<dbReference type="EMBL" id="VDFV01000002">
    <property type="protein sequence ID" value="TNC74073.1"/>
    <property type="molecule type" value="Genomic_DNA"/>
</dbReference>
<dbReference type="InterPro" id="IPR041698">
    <property type="entry name" value="Methyltransf_25"/>
</dbReference>
<name>A0A5C4NHH7_9RHOB</name>
<sequence>MRNPFARPDPPPSFPVQKWPAWVAHEPEVLAPHELMIEEGVELLEHWFRWAEEWSMLLRVYGRITAQSRVLEIGCGCGRIAYALLQVLTSGTYDGFDIRRAPIEFLQRNFQSVHPNFRFHLADLNNTFYNPNGTLTTAQYAVPAADASIDIVYEASVFTHMLPENTLHYFREASRVLRPGGRCVFSFFLLDHYVPGRTRPLGFARPHFDFDHRLAEYGDDFATVVPSDPERMTAYRLSLVRSMAEQVGLEVEGEPVPGLWSGSFEVPIGMQDLVILRKPGA</sequence>
<dbReference type="OrthoDB" id="9777638at2"/>
<dbReference type="Pfam" id="PF13649">
    <property type="entry name" value="Methyltransf_25"/>
    <property type="match status" value="1"/>
</dbReference>